<dbReference type="InterPro" id="IPR036087">
    <property type="entry name" value="Nict_dMeBzImd_PRibTrfase_sf"/>
</dbReference>
<keyword evidence="7 10" id="KW-0808">Transferase</keyword>
<evidence type="ECO:0000313" key="11">
    <source>
        <dbReference type="EMBL" id="MBB4014351.1"/>
    </source>
</evidence>
<dbReference type="InterPro" id="IPR003200">
    <property type="entry name" value="Nict_dMeBzImd_PRibTrfase"/>
</dbReference>
<proteinExistence type="inferred from homology"/>
<evidence type="ECO:0000256" key="10">
    <source>
        <dbReference type="HAMAP-Rule" id="MF_00230"/>
    </source>
</evidence>
<dbReference type="UniPathway" id="UPA00061">
    <property type="reaction ID" value="UER00516"/>
</dbReference>
<dbReference type="Proteomes" id="UP000561045">
    <property type="component" value="Unassembled WGS sequence"/>
</dbReference>
<comment type="function">
    <text evidence="10">Catalyzes the synthesis of alpha-ribazole-5'-phosphate from nicotinate mononucleotide (NAMN) and 5,6-dimethylbenzimidazole (DMB).</text>
</comment>
<dbReference type="Gene3D" id="3.40.50.10210">
    <property type="match status" value="1"/>
</dbReference>
<evidence type="ECO:0000256" key="3">
    <source>
        <dbReference type="ARBA" id="ARBA00011991"/>
    </source>
</evidence>
<evidence type="ECO:0000256" key="1">
    <source>
        <dbReference type="ARBA" id="ARBA00005049"/>
    </source>
</evidence>
<reference evidence="11 12" key="1">
    <citation type="submission" date="2020-08" db="EMBL/GenBank/DDBJ databases">
        <title>Genomic Encyclopedia of Type Strains, Phase IV (KMG-IV): sequencing the most valuable type-strain genomes for metagenomic binning, comparative biology and taxonomic classification.</title>
        <authorList>
            <person name="Goeker M."/>
        </authorList>
    </citation>
    <scope>NUCLEOTIDE SEQUENCE [LARGE SCALE GENOMIC DNA]</scope>
    <source>
        <strain evidence="11 12">DSM 106739</strain>
    </source>
</reference>
<dbReference type="SUPFAM" id="SSF52733">
    <property type="entry name" value="Nicotinate mononucleotide:5,6-dimethylbenzimidazole phosphoribosyltransferase (CobT)"/>
    <property type="match status" value="1"/>
</dbReference>
<dbReference type="RefSeq" id="WP_183636270.1">
    <property type="nucleotide sequence ID" value="NZ_BAABLE010000005.1"/>
</dbReference>
<dbReference type="EMBL" id="JACIET010000002">
    <property type="protein sequence ID" value="MBB4014351.1"/>
    <property type="molecule type" value="Genomic_DNA"/>
</dbReference>
<dbReference type="GO" id="GO:0009236">
    <property type="term" value="P:cobalamin biosynthetic process"/>
    <property type="evidence" value="ECO:0007669"/>
    <property type="project" value="UniProtKB-UniRule"/>
</dbReference>
<evidence type="ECO:0000256" key="2">
    <source>
        <dbReference type="ARBA" id="ARBA00007110"/>
    </source>
</evidence>
<evidence type="ECO:0000256" key="9">
    <source>
        <dbReference type="ARBA" id="ARBA00047340"/>
    </source>
</evidence>
<evidence type="ECO:0000256" key="7">
    <source>
        <dbReference type="ARBA" id="ARBA00022679"/>
    </source>
</evidence>
<comment type="catalytic activity">
    <reaction evidence="9 10">
        <text>5,6-dimethylbenzimidazole + nicotinate beta-D-ribonucleotide = alpha-ribazole 5'-phosphate + nicotinate + H(+)</text>
        <dbReference type="Rhea" id="RHEA:11196"/>
        <dbReference type="ChEBI" id="CHEBI:15378"/>
        <dbReference type="ChEBI" id="CHEBI:15890"/>
        <dbReference type="ChEBI" id="CHEBI:32544"/>
        <dbReference type="ChEBI" id="CHEBI:57502"/>
        <dbReference type="ChEBI" id="CHEBI:57918"/>
        <dbReference type="EC" id="2.4.2.21"/>
    </reaction>
</comment>
<dbReference type="InterPro" id="IPR017846">
    <property type="entry name" value="Nict_dMeBzImd_PRibTrfase_bact"/>
</dbReference>
<comment type="similarity">
    <text evidence="2 10">Belongs to the CobT family.</text>
</comment>
<dbReference type="FunFam" id="3.40.50.10210:FF:000001">
    <property type="entry name" value="Nicotinate-nucleotide--dimethylbenzimidazole phosphoribosyltransferase"/>
    <property type="match status" value="1"/>
</dbReference>
<dbReference type="PANTHER" id="PTHR43463">
    <property type="entry name" value="NICOTINATE-NUCLEOTIDE--DIMETHYLBENZIMIDAZOLE PHOSPHORIBOSYLTRANSFERASE"/>
    <property type="match status" value="1"/>
</dbReference>
<dbReference type="CDD" id="cd02439">
    <property type="entry name" value="DMB-PRT_CobT"/>
    <property type="match status" value="1"/>
</dbReference>
<gene>
    <name evidence="10" type="primary">cobT</name>
    <name evidence="11" type="ORF">GGR36_003697</name>
</gene>
<keyword evidence="6 10" id="KW-0328">Glycosyltransferase</keyword>
<evidence type="ECO:0000313" key="12">
    <source>
        <dbReference type="Proteomes" id="UP000561045"/>
    </source>
</evidence>
<protein>
    <recommendedName>
        <fullName evidence="4 10">Nicotinate-nucleotide--dimethylbenzimidazole phosphoribosyltransferase</fullName>
        <shortName evidence="10">NN:DBI PRT</shortName>
        <ecNumber evidence="3 10">2.4.2.21</ecNumber>
    </recommendedName>
    <alternativeName>
        <fullName evidence="8 10">N(1)-alpha-phosphoribosyltransferase</fullName>
    </alternativeName>
</protein>
<keyword evidence="12" id="KW-1185">Reference proteome</keyword>
<dbReference type="NCBIfam" id="TIGR03160">
    <property type="entry name" value="cobT_DBIPRT"/>
    <property type="match status" value="1"/>
</dbReference>
<dbReference type="InterPro" id="IPR023195">
    <property type="entry name" value="Nict_dMeBzImd_PRibTrfase_N"/>
</dbReference>
<dbReference type="Pfam" id="PF02277">
    <property type="entry name" value="DBI_PRT"/>
    <property type="match status" value="1"/>
</dbReference>
<dbReference type="AlphaFoldDB" id="A0A840BLB0"/>
<sequence length="356" mass="36465">MHALHTEHITAPAASLAPTLQARLDGKTKPPGSLGAIEALAKRLGLIQQSTSPEIRAPHIVVFAGDHGAAKAGVSAYPQEVTWQMVANMLAGGAAINVFARQADIGLTVVDAGVARDLADLPDVGTDGARFIRAKVAAGTANYLETPALTDDQRDTAIEAGARIVRELAAAGCNTIGFGEMGIGNTASASLITAALTGAPLAGVIGRGTGLDDAGLARKHTLLEQAWQRAGAPRDAMHALTEFGGCEIAMMVGAFLEAAQQKMTIVVDGFIVTSALLVADALAPAVRDYCVFAHRSQEPGHTTQLAHLSAEPLLDLGLRLGEGTGAALAMPLLKAACAMLAEMASFESAGVSDKQA</sequence>
<dbReference type="NCBIfam" id="NF000996">
    <property type="entry name" value="PRK00105.1"/>
    <property type="match status" value="1"/>
</dbReference>
<dbReference type="Gene3D" id="1.10.1610.10">
    <property type="match status" value="1"/>
</dbReference>
<feature type="active site" description="Proton acceptor" evidence="10">
    <location>
        <position position="322"/>
    </location>
</feature>
<dbReference type="EC" id="2.4.2.21" evidence="3 10"/>
<keyword evidence="5 10" id="KW-0169">Cobalamin biosynthesis</keyword>
<evidence type="ECO:0000256" key="6">
    <source>
        <dbReference type="ARBA" id="ARBA00022676"/>
    </source>
</evidence>
<evidence type="ECO:0000256" key="4">
    <source>
        <dbReference type="ARBA" id="ARBA00015486"/>
    </source>
</evidence>
<accession>A0A840BLB0</accession>
<comment type="caution">
    <text evidence="11">The sequence shown here is derived from an EMBL/GenBank/DDBJ whole genome shotgun (WGS) entry which is preliminary data.</text>
</comment>
<name>A0A840BLB0_9RHOO</name>
<organism evidence="11 12">
    <name type="scientific">Niveibacterium umoris</name>
    <dbReference type="NCBI Taxonomy" id="1193620"/>
    <lineage>
        <taxon>Bacteria</taxon>
        <taxon>Pseudomonadati</taxon>
        <taxon>Pseudomonadota</taxon>
        <taxon>Betaproteobacteria</taxon>
        <taxon>Rhodocyclales</taxon>
        <taxon>Rhodocyclaceae</taxon>
        <taxon>Niveibacterium</taxon>
    </lineage>
</organism>
<evidence type="ECO:0000256" key="5">
    <source>
        <dbReference type="ARBA" id="ARBA00022573"/>
    </source>
</evidence>
<evidence type="ECO:0000256" key="8">
    <source>
        <dbReference type="ARBA" id="ARBA00030686"/>
    </source>
</evidence>
<comment type="pathway">
    <text evidence="1 10">Nucleoside biosynthesis; alpha-ribazole biosynthesis; alpha-ribazole from 5,6-dimethylbenzimidazole: step 1/2.</text>
</comment>
<dbReference type="GO" id="GO:0008939">
    <property type="term" value="F:nicotinate-nucleotide-dimethylbenzimidazole phosphoribosyltransferase activity"/>
    <property type="evidence" value="ECO:0007669"/>
    <property type="project" value="UniProtKB-UniRule"/>
</dbReference>
<dbReference type="PANTHER" id="PTHR43463:SF1">
    <property type="entry name" value="NICOTINATE-NUCLEOTIDE--DIMETHYLBENZIMIDAZOLE PHOSPHORIBOSYLTRANSFERASE"/>
    <property type="match status" value="1"/>
</dbReference>
<dbReference type="HAMAP" id="MF_00230">
    <property type="entry name" value="CobT"/>
    <property type="match status" value="1"/>
</dbReference>